<evidence type="ECO:0000313" key="4">
    <source>
        <dbReference type="EMBL" id="DBA26256.1"/>
    </source>
</evidence>
<reference evidence="4" key="1">
    <citation type="thesis" date="2020" institute="ProQuest LLC" country="789 East Eisenhower Parkway, Ann Arbor, MI, USA">
        <title>Comparative Genomics and Chromosome Evolution.</title>
        <authorList>
            <person name="Mudd A.B."/>
        </authorList>
    </citation>
    <scope>NUCLEOTIDE SEQUENCE</scope>
    <source>
        <strain evidence="4">1538</strain>
        <tissue evidence="4">Blood</tissue>
    </source>
</reference>
<dbReference type="Pfam" id="PF15295">
    <property type="entry name" value="CCDC50_N"/>
    <property type="match status" value="1"/>
</dbReference>
<dbReference type="Proteomes" id="UP001181693">
    <property type="component" value="Unassembled WGS sequence"/>
</dbReference>
<dbReference type="InterPro" id="IPR029311">
    <property type="entry name" value="CCDC50_N"/>
</dbReference>
<dbReference type="InterPro" id="IPR039303">
    <property type="entry name" value="CCDC50"/>
</dbReference>
<evidence type="ECO:0000256" key="1">
    <source>
        <dbReference type="ARBA" id="ARBA00023054"/>
    </source>
</evidence>
<dbReference type="GO" id="GO:0031625">
    <property type="term" value="F:ubiquitin protein ligase binding"/>
    <property type="evidence" value="ECO:0007669"/>
    <property type="project" value="TreeGrafter"/>
</dbReference>
<feature type="compositionally biased region" description="Basic and acidic residues" evidence="2">
    <location>
        <begin position="186"/>
        <end position="203"/>
    </location>
</feature>
<evidence type="ECO:0000313" key="5">
    <source>
        <dbReference type="Proteomes" id="UP001181693"/>
    </source>
</evidence>
<gene>
    <name evidence="4" type="ORF">GDO54_010541</name>
</gene>
<feature type="domain" description="Coiled-coil" evidence="3">
    <location>
        <begin position="5"/>
        <end position="128"/>
    </location>
</feature>
<feature type="compositionally biased region" description="Basic and acidic residues" evidence="2">
    <location>
        <begin position="222"/>
        <end position="240"/>
    </location>
</feature>
<dbReference type="PANTHER" id="PTHR22115">
    <property type="entry name" value="C3ORF6 PROTEIN-RELATED"/>
    <property type="match status" value="1"/>
</dbReference>
<evidence type="ECO:0000259" key="3">
    <source>
        <dbReference type="Pfam" id="PF15295"/>
    </source>
</evidence>
<accession>A0AAV3AP95</accession>
<sequence>MTEISIDSSKLPGVKEVCRDFAVLEDHSLAHTFQEQEIEHHLATNIQRNRLVKHDLQVAKQLQEEEDLIAQTQTKHHHNELELLDSEIAQEIQEKLVIEAESRRRQEEKDETIARLLQEKEEKRRKKHFTPHGTEEPYYPDHEDCLGHRRGRHKEHTSESDRHPRHERPERSRKEEGHSKSNQISHYDDDRKRGRSAEPRSVRGENNPDLYRPKNQVSRTSAKKDKPERPPPPRTSRDLGPDDEEPSGACANKHLPRKGRSHSHDLLSADNADVRRRRHSPNFHSDRRGCESEYVHERPRKGAEGEYEHERQRRDPEGNSPLVDGKRGKIL</sequence>
<protein>
    <recommendedName>
        <fullName evidence="3">Coiled-coil domain-containing protein</fullName>
    </recommendedName>
</protein>
<name>A0AAV3AP95_PYXAD</name>
<comment type="caution">
    <text evidence="4">The sequence shown here is derived from an EMBL/GenBank/DDBJ whole genome shotgun (WGS) entry which is preliminary data.</text>
</comment>
<feature type="compositionally biased region" description="Basic and acidic residues" evidence="2">
    <location>
        <begin position="284"/>
        <end position="317"/>
    </location>
</feature>
<dbReference type="EMBL" id="DYDO01000004">
    <property type="protein sequence ID" value="DBA26256.1"/>
    <property type="molecule type" value="Genomic_DNA"/>
</dbReference>
<organism evidence="4 5">
    <name type="scientific">Pyxicephalus adspersus</name>
    <name type="common">African bullfrog</name>
    <dbReference type="NCBI Taxonomy" id="30357"/>
    <lineage>
        <taxon>Eukaryota</taxon>
        <taxon>Metazoa</taxon>
        <taxon>Chordata</taxon>
        <taxon>Craniata</taxon>
        <taxon>Vertebrata</taxon>
        <taxon>Euteleostomi</taxon>
        <taxon>Amphibia</taxon>
        <taxon>Batrachia</taxon>
        <taxon>Anura</taxon>
        <taxon>Neobatrachia</taxon>
        <taxon>Ranoidea</taxon>
        <taxon>Pyxicephalidae</taxon>
        <taxon>Pyxicephalinae</taxon>
        <taxon>Pyxicephalus</taxon>
    </lineage>
</organism>
<evidence type="ECO:0000256" key="2">
    <source>
        <dbReference type="SAM" id="MobiDB-lite"/>
    </source>
</evidence>
<feature type="region of interest" description="Disordered" evidence="2">
    <location>
        <begin position="118"/>
        <end position="331"/>
    </location>
</feature>
<keyword evidence="5" id="KW-1185">Reference proteome</keyword>
<feature type="compositionally biased region" description="Basic and acidic residues" evidence="2">
    <location>
        <begin position="133"/>
        <end position="147"/>
    </location>
</feature>
<keyword evidence="1" id="KW-0175">Coiled coil</keyword>
<proteinExistence type="predicted"/>
<dbReference type="GO" id="GO:0005737">
    <property type="term" value="C:cytoplasm"/>
    <property type="evidence" value="ECO:0007669"/>
    <property type="project" value="TreeGrafter"/>
</dbReference>
<dbReference type="PANTHER" id="PTHR22115:SF1">
    <property type="entry name" value="COILED-COIL DOMAIN-CONTAINING PROTEIN 50"/>
    <property type="match status" value="1"/>
</dbReference>
<feature type="compositionally biased region" description="Basic and acidic residues" evidence="2">
    <location>
        <begin position="156"/>
        <end position="179"/>
    </location>
</feature>
<dbReference type="AlphaFoldDB" id="A0AAV3AP95"/>